<keyword evidence="6 7" id="KW-0472">Membrane</keyword>
<evidence type="ECO:0000256" key="2">
    <source>
        <dbReference type="ARBA" id="ARBA00022448"/>
    </source>
</evidence>
<keyword evidence="10" id="KW-1185">Reference proteome</keyword>
<evidence type="ECO:0000256" key="3">
    <source>
        <dbReference type="ARBA" id="ARBA00022475"/>
    </source>
</evidence>
<comment type="similarity">
    <text evidence="7">Belongs to the binding-protein-dependent transport system permease family.</text>
</comment>
<feature type="transmembrane region" description="Helical" evidence="7">
    <location>
        <begin position="115"/>
        <end position="135"/>
    </location>
</feature>
<protein>
    <submittedName>
        <fullName evidence="9">ABC transporter permease subunit</fullName>
    </submittedName>
</protein>
<feature type="transmembrane region" description="Helical" evidence="7">
    <location>
        <begin position="272"/>
        <end position="293"/>
    </location>
</feature>
<dbReference type="PANTHER" id="PTHR30193">
    <property type="entry name" value="ABC TRANSPORTER PERMEASE PROTEIN"/>
    <property type="match status" value="1"/>
</dbReference>
<keyword evidence="2 7" id="KW-0813">Transport</keyword>
<reference evidence="9 10" key="1">
    <citation type="submission" date="2019-11" db="EMBL/GenBank/DDBJ databases">
        <title>Paenibacillus monticola sp. nov., a novel PGPR strain isolated from mountain sample in China.</title>
        <authorList>
            <person name="Zhao Q."/>
            <person name="Li H.-P."/>
            <person name="Zhang J.-L."/>
        </authorList>
    </citation>
    <scope>NUCLEOTIDE SEQUENCE [LARGE SCALE GENOMIC DNA]</scope>
    <source>
        <strain evidence="9 10">LC-T2</strain>
    </source>
</reference>
<dbReference type="PROSITE" id="PS50928">
    <property type="entry name" value="ABC_TM1"/>
    <property type="match status" value="1"/>
</dbReference>
<keyword evidence="5 7" id="KW-1133">Transmembrane helix</keyword>
<proteinExistence type="inferred from homology"/>
<dbReference type="CDD" id="cd06261">
    <property type="entry name" value="TM_PBP2"/>
    <property type="match status" value="1"/>
</dbReference>
<evidence type="ECO:0000256" key="5">
    <source>
        <dbReference type="ARBA" id="ARBA00022989"/>
    </source>
</evidence>
<evidence type="ECO:0000256" key="7">
    <source>
        <dbReference type="RuleBase" id="RU363032"/>
    </source>
</evidence>
<dbReference type="Pfam" id="PF00528">
    <property type="entry name" value="BPD_transp_1"/>
    <property type="match status" value="1"/>
</dbReference>
<feature type="transmembrane region" description="Helical" evidence="7">
    <location>
        <begin position="207"/>
        <end position="228"/>
    </location>
</feature>
<gene>
    <name evidence="9" type="ORF">GJB61_26810</name>
</gene>
<feature type="transmembrane region" description="Helical" evidence="7">
    <location>
        <begin position="21"/>
        <end position="44"/>
    </location>
</feature>
<dbReference type="InterPro" id="IPR035906">
    <property type="entry name" value="MetI-like_sf"/>
</dbReference>
<dbReference type="PANTHER" id="PTHR30193:SF37">
    <property type="entry name" value="INNER MEMBRANE ABC TRANSPORTER PERMEASE PROTEIN YCJO"/>
    <property type="match status" value="1"/>
</dbReference>
<feature type="transmembrane region" description="Helical" evidence="7">
    <location>
        <begin position="77"/>
        <end position="103"/>
    </location>
</feature>
<dbReference type="Proteomes" id="UP000463051">
    <property type="component" value="Unassembled WGS sequence"/>
</dbReference>
<comment type="caution">
    <text evidence="9">The sequence shown here is derived from an EMBL/GenBank/DDBJ whole genome shotgun (WGS) entry which is preliminary data.</text>
</comment>
<dbReference type="SUPFAM" id="SSF161098">
    <property type="entry name" value="MetI-like"/>
    <property type="match status" value="1"/>
</dbReference>
<keyword evidence="3" id="KW-1003">Cell membrane</keyword>
<dbReference type="GO" id="GO:0005886">
    <property type="term" value="C:plasma membrane"/>
    <property type="evidence" value="ECO:0007669"/>
    <property type="project" value="UniProtKB-SubCell"/>
</dbReference>
<dbReference type="InterPro" id="IPR051393">
    <property type="entry name" value="ABC_transporter_permease"/>
</dbReference>
<dbReference type="InterPro" id="IPR000515">
    <property type="entry name" value="MetI-like"/>
</dbReference>
<organism evidence="9 10">
    <name type="scientific">Paenibacillus monticola</name>
    <dbReference type="NCBI Taxonomy" id="2666075"/>
    <lineage>
        <taxon>Bacteria</taxon>
        <taxon>Bacillati</taxon>
        <taxon>Bacillota</taxon>
        <taxon>Bacilli</taxon>
        <taxon>Bacillales</taxon>
        <taxon>Paenibacillaceae</taxon>
        <taxon>Paenibacillus</taxon>
    </lineage>
</organism>
<evidence type="ECO:0000256" key="4">
    <source>
        <dbReference type="ARBA" id="ARBA00022692"/>
    </source>
</evidence>
<dbReference type="Gene3D" id="1.10.3720.10">
    <property type="entry name" value="MetI-like"/>
    <property type="match status" value="1"/>
</dbReference>
<feature type="domain" description="ABC transmembrane type-1" evidence="8">
    <location>
        <begin position="78"/>
        <end position="290"/>
    </location>
</feature>
<dbReference type="AlphaFoldDB" id="A0A7X2HAL4"/>
<keyword evidence="4 7" id="KW-0812">Transmembrane</keyword>
<sequence>MEWGIQEKMTRSKLIGGLKPVLFTLPAMIPFVVFWLAPLLYVFYLSFTEWDFMSPEKTFVGLTNYVDLFSNPAFYKALRVTVLFCAGSVLPVIMIGLGLALLMNSKLKGAALYQVLLFSPWVTPTVAVSIVWSWIYEPDVGLANTVLSFLGLAEIGWLHDPKWALVGVLIVTIWKSVGWAMIFYLVALRNVPTDLLEAAGLDGASPFYKFIRITLPLISPTTLFLFIVQIIGALQAYDQINVLTQGGPSGSTRTLLYMYYQSAFESFQIGEASTVAMVLVFICMLLSVVSLGVSKRTTHYQ</sequence>
<evidence type="ECO:0000256" key="6">
    <source>
        <dbReference type="ARBA" id="ARBA00023136"/>
    </source>
</evidence>
<evidence type="ECO:0000313" key="10">
    <source>
        <dbReference type="Proteomes" id="UP000463051"/>
    </source>
</evidence>
<feature type="transmembrane region" description="Helical" evidence="7">
    <location>
        <begin position="165"/>
        <end position="187"/>
    </location>
</feature>
<dbReference type="EMBL" id="WJXB01000015">
    <property type="protein sequence ID" value="MRN56578.1"/>
    <property type="molecule type" value="Genomic_DNA"/>
</dbReference>
<evidence type="ECO:0000259" key="8">
    <source>
        <dbReference type="PROSITE" id="PS50928"/>
    </source>
</evidence>
<evidence type="ECO:0000256" key="1">
    <source>
        <dbReference type="ARBA" id="ARBA00004651"/>
    </source>
</evidence>
<comment type="subcellular location">
    <subcellularLocation>
        <location evidence="1 7">Cell membrane</location>
        <topology evidence="1 7">Multi-pass membrane protein</topology>
    </subcellularLocation>
</comment>
<evidence type="ECO:0000313" key="9">
    <source>
        <dbReference type="EMBL" id="MRN56578.1"/>
    </source>
</evidence>
<accession>A0A7X2HAL4</accession>
<dbReference type="GO" id="GO:0055085">
    <property type="term" value="P:transmembrane transport"/>
    <property type="evidence" value="ECO:0007669"/>
    <property type="project" value="InterPro"/>
</dbReference>
<name>A0A7X2HAL4_9BACL</name>